<dbReference type="InterPro" id="IPR027281">
    <property type="entry name" value="Lys1"/>
</dbReference>
<dbReference type="PANTHER" id="PTHR11133">
    <property type="entry name" value="SACCHAROPINE DEHYDROGENASE"/>
    <property type="match status" value="1"/>
</dbReference>
<comment type="similarity">
    <text evidence="2">Belongs to the AlaDH/PNT family.</text>
</comment>
<keyword evidence="7" id="KW-0560">Oxidoreductase</keyword>
<evidence type="ECO:0000256" key="9">
    <source>
        <dbReference type="ARBA" id="ARBA00023157"/>
    </source>
</evidence>
<accession>A0ABY7BBY4</accession>
<evidence type="ECO:0000256" key="2">
    <source>
        <dbReference type="ARBA" id="ARBA00005689"/>
    </source>
</evidence>
<dbReference type="InterPro" id="IPR007886">
    <property type="entry name" value="AlaDH/PNT_N"/>
</dbReference>
<organism evidence="15 16">
    <name type="scientific">Amycolatopsis cynarae</name>
    <dbReference type="NCBI Taxonomy" id="2995223"/>
    <lineage>
        <taxon>Bacteria</taxon>
        <taxon>Bacillati</taxon>
        <taxon>Actinomycetota</taxon>
        <taxon>Actinomycetes</taxon>
        <taxon>Pseudonocardiales</taxon>
        <taxon>Pseudonocardiaceae</taxon>
        <taxon>Amycolatopsis</taxon>
    </lineage>
</organism>
<evidence type="ECO:0000256" key="5">
    <source>
        <dbReference type="ARBA" id="ARBA00021221"/>
    </source>
</evidence>
<evidence type="ECO:0000256" key="3">
    <source>
        <dbReference type="ARBA" id="ARBA00011245"/>
    </source>
</evidence>
<dbReference type="PIRSF" id="PIRSF018250">
    <property type="entry name" value="Saccharopine_DH_Lys"/>
    <property type="match status" value="1"/>
</dbReference>
<evidence type="ECO:0000313" key="15">
    <source>
        <dbReference type="EMBL" id="WAL68638.1"/>
    </source>
</evidence>
<dbReference type="InterPro" id="IPR036291">
    <property type="entry name" value="NAD(P)-bd_dom_sf"/>
</dbReference>
<dbReference type="CDD" id="cd12188">
    <property type="entry name" value="SDH"/>
    <property type="match status" value="1"/>
</dbReference>
<evidence type="ECO:0000256" key="1">
    <source>
        <dbReference type="ARBA" id="ARBA00004884"/>
    </source>
</evidence>
<dbReference type="InterPro" id="IPR007698">
    <property type="entry name" value="AlaDH/PNT_NAD(H)-bd"/>
</dbReference>
<dbReference type="SMART" id="SM01003">
    <property type="entry name" value="AlaDh_PNT_N"/>
    <property type="match status" value="1"/>
</dbReference>
<dbReference type="Pfam" id="PF01262">
    <property type="entry name" value="AlaDh_PNT_C"/>
    <property type="match status" value="1"/>
</dbReference>
<dbReference type="EMBL" id="CP113836">
    <property type="protein sequence ID" value="WAL68638.1"/>
    <property type="molecule type" value="Genomic_DNA"/>
</dbReference>
<dbReference type="Pfam" id="PF05222">
    <property type="entry name" value="AlaDh_PNT_N"/>
    <property type="match status" value="1"/>
</dbReference>
<evidence type="ECO:0000256" key="10">
    <source>
        <dbReference type="ARBA" id="ARBA00033228"/>
    </source>
</evidence>
<dbReference type="InterPro" id="IPR051168">
    <property type="entry name" value="AASS"/>
</dbReference>
<feature type="region of interest" description="Disordered" evidence="12">
    <location>
        <begin position="1"/>
        <end position="26"/>
    </location>
</feature>
<evidence type="ECO:0000313" key="16">
    <source>
        <dbReference type="Proteomes" id="UP001163203"/>
    </source>
</evidence>
<feature type="domain" description="Alanine dehydrogenase/pyridine nucleotide transhydrogenase NAD(H)-binding" evidence="13">
    <location>
        <begin position="169"/>
        <end position="290"/>
    </location>
</feature>
<evidence type="ECO:0000256" key="6">
    <source>
        <dbReference type="ARBA" id="ARBA00022605"/>
    </source>
</evidence>
<dbReference type="SMART" id="SM01002">
    <property type="entry name" value="AlaDh_PNT_C"/>
    <property type="match status" value="1"/>
</dbReference>
<gene>
    <name evidence="15" type="ORF">ORV05_12950</name>
</gene>
<dbReference type="SUPFAM" id="SSF52283">
    <property type="entry name" value="Formate/glycerate dehydrogenase catalytic domain-like"/>
    <property type="match status" value="1"/>
</dbReference>
<name>A0ABY7BBY4_9PSEU</name>
<keyword evidence="9" id="KW-1015">Disulfide bond</keyword>
<proteinExistence type="inferred from homology"/>
<dbReference type="PANTHER" id="PTHR11133:SF23">
    <property type="entry name" value="SACCHAROPINE DEHYDROGENASE [NAD(+), L-LYSINE-FORMING]"/>
    <property type="match status" value="1"/>
</dbReference>
<dbReference type="SUPFAM" id="SSF51735">
    <property type="entry name" value="NAD(P)-binding Rossmann-fold domains"/>
    <property type="match status" value="1"/>
</dbReference>
<evidence type="ECO:0000256" key="8">
    <source>
        <dbReference type="ARBA" id="ARBA00023027"/>
    </source>
</evidence>
<keyword evidence="16" id="KW-1185">Reference proteome</keyword>
<keyword evidence="6" id="KW-0028">Amino-acid biosynthesis</keyword>
<dbReference type="Proteomes" id="UP001163203">
    <property type="component" value="Chromosome"/>
</dbReference>
<evidence type="ECO:0000259" key="13">
    <source>
        <dbReference type="SMART" id="SM01002"/>
    </source>
</evidence>
<evidence type="ECO:0000256" key="4">
    <source>
        <dbReference type="ARBA" id="ARBA00012847"/>
    </source>
</evidence>
<comment type="pathway">
    <text evidence="1">Amino-acid biosynthesis; L-lysine biosynthesis via AAA pathway; L-lysine from L-alpha-aminoadipate (fungal route): step 3/3.</text>
</comment>
<dbReference type="Gene3D" id="3.40.50.720">
    <property type="entry name" value="NAD(P)-binding Rossmann-like Domain"/>
    <property type="match status" value="1"/>
</dbReference>
<feature type="compositionally biased region" description="Basic and acidic residues" evidence="12">
    <location>
        <begin position="11"/>
        <end position="22"/>
    </location>
</feature>
<evidence type="ECO:0000259" key="14">
    <source>
        <dbReference type="SMART" id="SM01003"/>
    </source>
</evidence>
<feature type="domain" description="Alanine dehydrogenase/pyridine nucleotide transhydrogenase N-terminal" evidence="14">
    <location>
        <begin position="10"/>
        <end position="144"/>
    </location>
</feature>
<evidence type="ECO:0000256" key="12">
    <source>
        <dbReference type="SAM" id="MobiDB-lite"/>
    </source>
</evidence>
<keyword evidence="8" id="KW-0520">NAD</keyword>
<sequence length="354" mass="38437">MAGQHTTRITMRHETRPTERRAPISPGDAAALAGQGITITVERSPQRVFADEEYAAAGCVLAPAGSWRDAPADEFVIGLKELPGEPEALRHRHIYFGHAYKGQRHARALLRRFAEGGGALLDLEHLVDARGRRVAAFGYWAGYAGAALAVLHGRGHLAAPLKPGTKEELDRALRRDGEPVRALVIGALGRCGRGACDALAAAGAETTRWDVEETRTLDVLAILEQDILVNAVLATGATTPFLAAETLRHPRRLSVIADVTCDVGSPFHTLPIYDEVTTWTEPVRRLGHNGAPLDLIAIDNLPSLLPREASLDFSAQLTPHLRSLEDMPPLWRRCLDTFRKASANFGLPQEDTHA</sequence>
<comment type="catalytic activity">
    <reaction evidence="11">
        <text>L-saccharopine + NAD(+) + H2O = L-lysine + 2-oxoglutarate + NADH + H(+)</text>
        <dbReference type="Rhea" id="RHEA:12440"/>
        <dbReference type="ChEBI" id="CHEBI:15377"/>
        <dbReference type="ChEBI" id="CHEBI:15378"/>
        <dbReference type="ChEBI" id="CHEBI:16810"/>
        <dbReference type="ChEBI" id="CHEBI:32551"/>
        <dbReference type="ChEBI" id="CHEBI:57540"/>
        <dbReference type="ChEBI" id="CHEBI:57945"/>
        <dbReference type="ChEBI" id="CHEBI:57951"/>
        <dbReference type="EC" id="1.5.1.7"/>
    </reaction>
</comment>
<evidence type="ECO:0000256" key="11">
    <source>
        <dbReference type="ARBA" id="ARBA00047860"/>
    </source>
</evidence>
<dbReference type="RefSeq" id="WP_268758731.1">
    <property type="nucleotide sequence ID" value="NZ_CP113836.1"/>
</dbReference>
<evidence type="ECO:0000256" key="7">
    <source>
        <dbReference type="ARBA" id="ARBA00023002"/>
    </source>
</evidence>
<protein>
    <recommendedName>
        <fullName evidence="5">Saccharopine dehydrogenase [NAD(+), L-lysine-forming]</fullName>
        <ecNumber evidence="4">1.5.1.7</ecNumber>
    </recommendedName>
    <alternativeName>
        <fullName evidence="10">Lysine--2-oxoglutarate reductase</fullName>
    </alternativeName>
</protein>
<comment type="subunit">
    <text evidence="3">Monomer.</text>
</comment>
<reference evidence="15" key="1">
    <citation type="submission" date="2022-11" db="EMBL/GenBank/DDBJ databases">
        <authorList>
            <person name="Mo P."/>
        </authorList>
    </citation>
    <scope>NUCLEOTIDE SEQUENCE</scope>
    <source>
        <strain evidence="15">HUAS 11-8</strain>
    </source>
</reference>
<dbReference type="EC" id="1.5.1.7" evidence="4"/>